<gene>
    <name evidence="1" type="ORF">METZ01_LOCUS389569</name>
</gene>
<proteinExistence type="predicted"/>
<dbReference type="AlphaFoldDB" id="A0A382USD5"/>
<name>A0A382USD5_9ZZZZ</name>
<accession>A0A382USD5</accession>
<organism evidence="1">
    <name type="scientific">marine metagenome</name>
    <dbReference type="NCBI Taxonomy" id="408172"/>
    <lineage>
        <taxon>unclassified sequences</taxon>
        <taxon>metagenomes</taxon>
        <taxon>ecological metagenomes</taxon>
    </lineage>
</organism>
<feature type="non-terminal residue" evidence="1">
    <location>
        <position position="62"/>
    </location>
</feature>
<dbReference type="EMBL" id="UINC01146151">
    <property type="protein sequence ID" value="SVD36715.1"/>
    <property type="molecule type" value="Genomic_DNA"/>
</dbReference>
<reference evidence="1" key="1">
    <citation type="submission" date="2018-05" db="EMBL/GenBank/DDBJ databases">
        <authorList>
            <person name="Lanie J.A."/>
            <person name="Ng W.-L."/>
            <person name="Kazmierczak K.M."/>
            <person name="Andrzejewski T.M."/>
            <person name="Davidsen T.M."/>
            <person name="Wayne K.J."/>
            <person name="Tettelin H."/>
            <person name="Glass J.I."/>
            <person name="Rusch D."/>
            <person name="Podicherti R."/>
            <person name="Tsui H.-C.T."/>
            <person name="Winkler M.E."/>
        </authorList>
    </citation>
    <scope>NUCLEOTIDE SEQUENCE</scope>
</reference>
<evidence type="ECO:0000313" key="1">
    <source>
        <dbReference type="EMBL" id="SVD36715.1"/>
    </source>
</evidence>
<sequence>MTKVLKFDGKSLKEGSETLCHVDGKYIKLGASDSKSQLSGFIMCRVEGNLIKDLKDDDTVAC</sequence>
<protein>
    <submittedName>
        <fullName evidence="1">Uncharacterized protein</fullName>
    </submittedName>
</protein>